<reference evidence="2 3" key="1">
    <citation type="submission" date="2020-11" db="EMBL/GenBank/DDBJ databases">
        <authorList>
            <person name="Wallbank WR R."/>
            <person name="Pardo Diaz C."/>
            <person name="Kozak K."/>
            <person name="Martin S."/>
            <person name="Jiggins C."/>
            <person name="Moest M."/>
            <person name="Warren A I."/>
            <person name="Generalovic N T."/>
            <person name="Byers J.R.P. K."/>
            <person name="Montejo-Kovacevich G."/>
            <person name="Yen C E."/>
        </authorList>
    </citation>
    <scope>NUCLEOTIDE SEQUENCE [LARGE SCALE GENOMIC DNA]</scope>
</reference>
<gene>
    <name evidence="2" type="ORF">HERILL_LOCUS11732</name>
</gene>
<organism evidence="2 3">
    <name type="scientific">Hermetia illucens</name>
    <name type="common">Black soldier fly</name>
    <dbReference type="NCBI Taxonomy" id="343691"/>
    <lineage>
        <taxon>Eukaryota</taxon>
        <taxon>Metazoa</taxon>
        <taxon>Ecdysozoa</taxon>
        <taxon>Arthropoda</taxon>
        <taxon>Hexapoda</taxon>
        <taxon>Insecta</taxon>
        <taxon>Pterygota</taxon>
        <taxon>Neoptera</taxon>
        <taxon>Endopterygota</taxon>
        <taxon>Diptera</taxon>
        <taxon>Brachycera</taxon>
        <taxon>Stratiomyomorpha</taxon>
        <taxon>Stratiomyidae</taxon>
        <taxon>Hermetiinae</taxon>
        <taxon>Hermetia</taxon>
    </lineage>
</organism>
<keyword evidence="3" id="KW-1185">Reference proteome</keyword>
<dbReference type="Proteomes" id="UP000594454">
    <property type="component" value="Chromosome 4"/>
</dbReference>
<dbReference type="AlphaFoldDB" id="A0A7R8UYZ3"/>
<evidence type="ECO:0000256" key="1">
    <source>
        <dbReference type="SAM" id="MobiDB-lite"/>
    </source>
</evidence>
<evidence type="ECO:0000313" key="2">
    <source>
        <dbReference type="EMBL" id="CAD7089159.1"/>
    </source>
</evidence>
<accession>A0A7R8UYZ3</accession>
<feature type="region of interest" description="Disordered" evidence="1">
    <location>
        <begin position="1"/>
        <end position="33"/>
    </location>
</feature>
<protein>
    <submittedName>
        <fullName evidence="2">Uncharacterized protein</fullName>
    </submittedName>
</protein>
<dbReference type="InParanoid" id="A0A7R8UYZ3"/>
<proteinExistence type="predicted"/>
<sequence>MIAIVVSKPSSRTTTRSEDCNGDDSAECKEQNSVETQTFVDPVSIGESLFDRIGTIVVPGIVDVALDHMEKGVKHGVRKVNKKRKNRKGRKTGRKTKRKWRKIIKRRH</sequence>
<feature type="region of interest" description="Disordered" evidence="1">
    <location>
        <begin position="75"/>
        <end position="108"/>
    </location>
</feature>
<name>A0A7R8UYZ3_HERIL</name>
<dbReference type="EMBL" id="LR899012">
    <property type="protein sequence ID" value="CAD7089159.1"/>
    <property type="molecule type" value="Genomic_DNA"/>
</dbReference>
<evidence type="ECO:0000313" key="3">
    <source>
        <dbReference type="Proteomes" id="UP000594454"/>
    </source>
</evidence>